<evidence type="ECO:0000313" key="4">
    <source>
        <dbReference type="Proteomes" id="UP001552594"/>
    </source>
</evidence>
<reference evidence="3 4" key="1">
    <citation type="submission" date="2024-06" db="EMBL/GenBank/DDBJ databases">
        <title>The Natural Products Discovery Center: Release of the First 8490 Sequenced Strains for Exploring Actinobacteria Biosynthetic Diversity.</title>
        <authorList>
            <person name="Kalkreuter E."/>
            <person name="Kautsar S.A."/>
            <person name="Yang D."/>
            <person name="Bader C.D."/>
            <person name="Teijaro C.N."/>
            <person name="Fluegel L."/>
            <person name="Davis C.M."/>
            <person name="Simpson J.R."/>
            <person name="Lauterbach L."/>
            <person name="Steele A.D."/>
            <person name="Gui C."/>
            <person name="Meng S."/>
            <person name="Li G."/>
            <person name="Viehrig K."/>
            <person name="Ye F."/>
            <person name="Su P."/>
            <person name="Kiefer A.F."/>
            <person name="Nichols A."/>
            <person name="Cepeda A.J."/>
            <person name="Yan W."/>
            <person name="Fan B."/>
            <person name="Jiang Y."/>
            <person name="Adhikari A."/>
            <person name="Zheng C.-J."/>
            <person name="Schuster L."/>
            <person name="Cowan T.M."/>
            <person name="Smanski M.J."/>
            <person name="Chevrette M.G."/>
            <person name="De Carvalho L.P.S."/>
            <person name="Shen B."/>
        </authorList>
    </citation>
    <scope>NUCLEOTIDE SEQUENCE [LARGE SCALE GENOMIC DNA]</scope>
    <source>
        <strain evidence="3 4">NPDC052347</strain>
    </source>
</reference>
<name>A0ABV3K4M9_STRON</name>
<evidence type="ECO:0000256" key="1">
    <source>
        <dbReference type="SAM" id="MobiDB-lite"/>
    </source>
</evidence>
<organism evidence="3 4">
    <name type="scientific">Streptomyces orinoci</name>
    <name type="common">Streptoverticillium orinoci</name>
    <dbReference type="NCBI Taxonomy" id="67339"/>
    <lineage>
        <taxon>Bacteria</taxon>
        <taxon>Bacillati</taxon>
        <taxon>Actinomycetota</taxon>
        <taxon>Actinomycetes</taxon>
        <taxon>Kitasatosporales</taxon>
        <taxon>Streptomycetaceae</taxon>
        <taxon>Streptomyces</taxon>
    </lineage>
</organism>
<protein>
    <recommendedName>
        <fullName evidence="5">Integral membrane protein</fullName>
    </recommendedName>
</protein>
<proteinExistence type="predicted"/>
<gene>
    <name evidence="3" type="ORF">AB0L16_26975</name>
</gene>
<comment type="caution">
    <text evidence="3">The sequence shown here is derived from an EMBL/GenBank/DDBJ whole genome shotgun (WGS) entry which is preliminary data.</text>
</comment>
<sequence length="168" mass="16782">MQSFSDLSGLNGGLDSGFDGGLEGIDGREDPAGPAGSGQGRRPSGAGDSLPVVAGVAMAIAAVGAVLALADIGFPLRAPFTLFFLLVAPACAVAAALRGLDPLSRSVVATGGAVVVDLLTAQTMLALHLWSVRGGVAAVGAVSLLLFLLAHAHRQLRRGRRGTCRSGT</sequence>
<feature type="transmembrane region" description="Helical" evidence="2">
    <location>
        <begin position="135"/>
        <end position="152"/>
    </location>
</feature>
<keyword evidence="2" id="KW-0812">Transmembrane</keyword>
<accession>A0ABV3K4M9</accession>
<evidence type="ECO:0000256" key="2">
    <source>
        <dbReference type="SAM" id="Phobius"/>
    </source>
</evidence>
<feature type="transmembrane region" description="Helical" evidence="2">
    <location>
        <begin position="50"/>
        <end position="74"/>
    </location>
</feature>
<dbReference type="RefSeq" id="WP_109284509.1">
    <property type="nucleotide sequence ID" value="NZ_JBFAUK010000027.1"/>
</dbReference>
<keyword evidence="2" id="KW-1133">Transmembrane helix</keyword>
<evidence type="ECO:0008006" key="5">
    <source>
        <dbReference type="Google" id="ProtNLM"/>
    </source>
</evidence>
<evidence type="ECO:0000313" key="3">
    <source>
        <dbReference type="EMBL" id="MEV5510034.1"/>
    </source>
</evidence>
<feature type="region of interest" description="Disordered" evidence="1">
    <location>
        <begin position="21"/>
        <end position="46"/>
    </location>
</feature>
<keyword evidence="2" id="KW-0472">Membrane</keyword>
<dbReference type="Proteomes" id="UP001552594">
    <property type="component" value="Unassembled WGS sequence"/>
</dbReference>
<keyword evidence="4" id="KW-1185">Reference proteome</keyword>
<feature type="transmembrane region" description="Helical" evidence="2">
    <location>
        <begin position="80"/>
        <end position="100"/>
    </location>
</feature>
<dbReference type="EMBL" id="JBFAUK010000027">
    <property type="protein sequence ID" value="MEV5510034.1"/>
    <property type="molecule type" value="Genomic_DNA"/>
</dbReference>